<accession>A0ACC0JSK5</accession>
<name>A0ACC0JSK5_CHOFU</name>
<gene>
    <name evidence="1" type="ORF">MSG28_014580</name>
</gene>
<sequence>MKYLALLLLVAAIGVQTRAPENLPKFEHGVRNIIEKLKHGDNNLPLMLPSLLPLKIQPTTTTYRAFTMNVSELTVQGLDHLQVDWVRASVPERALVDLAVSLAVSVPSTIVATADKYHLKGSILAIPIDAEGAFRAEINNLKAVAIVNLSRRGSGTIVADIHLDFSADVEVHLDRAGTLINKVVNSTLRDLLSDSDSVIFTNAKQVVTTMVNEYLRPYTPSQLIRIVEKEG</sequence>
<protein>
    <submittedName>
        <fullName evidence="1">Uncharacterized protein</fullName>
    </submittedName>
</protein>
<keyword evidence="2" id="KW-1185">Reference proteome</keyword>
<organism evidence="1 2">
    <name type="scientific">Choristoneura fumiferana</name>
    <name type="common">Spruce budworm moth</name>
    <name type="synonym">Archips fumiferana</name>
    <dbReference type="NCBI Taxonomy" id="7141"/>
    <lineage>
        <taxon>Eukaryota</taxon>
        <taxon>Metazoa</taxon>
        <taxon>Ecdysozoa</taxon>
        <taxon>Arthropoda</taxon>
        <taxon>Hexapoda</taxon>
        <taxon>Insecta</taxon>
        <taxon>Pterygota</taxon>
        <taxon>Neoptera</taxon>
        <taxon>Endopterygota</taxon>
        <taxon>Lepidoptera</taxon>
        <taxon>Glossata</taxon>
        <taxon>Ditrysia</taxon>
        <taxon>Tortricoidea</taxon>
        <taxon>Tortricidae</taxon>
        <taxon>Tortricinae</taxon>
        <taxon>Choristoneura</taxon>
    </lineage>
</organism>
<evidence type="ECO:0000313" key="1">
    <source>
        <dbReference type="EMBL" id="KAI8426910.1"/>
    </source>
</evidence>
<evidence type="ECO:0000313" key="2">
    <source>
        <dbReference type="Proteomes" id="UP001064048"/>
    </source>
</evidence>
<comment type="caution">
    <text evidence="1">The sequence shown here is derived from an EMBL/GenBank/DDBJ whole genome shotgun (WGS) entry which is preliminary data.</text>
</comment>
<dbReference type="Proteomes" id="UP001064048">
    <property type="component" value="Chromosome 26"/>
</dbReference>
<dbReference type="EMBL" id="CM046126">
    <property type="protein sequence ID" value="KAI8426910.1"/>
    <property type="molecule type" value="Genomic_DNA"/>
</dbReference>
<reference evidence="1 2" key="1">
    <citation type="journal article" date="2022" name="Genome Biol. Evol.">
        <title>The Spruce Budworm Genome: Reconstructing the Evolutionary History of Antifreeze Proteins.</title>
        <authorList>
            <person name="Beliveau C."/>
            <person name="Gagne P."/>
            <person name="Picq S."/>
            <person name="Vernygora O."/>
            <person name="Keeling C.I."/>
            <person name="Pinkney K."/>
            <person name="Doucet D."/>
            <person name="Wen F."/>
            <person name="Johnston J.S."/>
            <person name="Maaroufi H."/>
            <person name="Boyle B."/>
            <person name="Laroche J."/>
            <person name="Dewar K."/>
            <person name="Juretic N."/>
            <person name="Blackburn G."/>
            <person name="Nisole A."/>
            <person name="Brunet B."/>
            <person name="Brandao M."/>
            <person name="Lumley L."/>
            <person name="Duan J."/>
            <person name="Quan G."/>
            <person name="Lucarotti C.J."/>
            <person name="Roe A.D."/>
            <person name="Sperling F.A.H."/>
            <person name="Levesque R.C."/>
            <person name="Cusson M."/>
        </authorList>
    </citation>
    <scope>NUCLEOTIDE SEQUENCE [LARGE SCALE GENOMIC DNA]</scope>
    <source>
        <strain evidence="1">Glfc:IPQL:Cfum</strain>
    </source>
</reference>
<proteinExistence type="predicted"/>